<evidence type="ECO:0000256" key="8">
    <source>
        <dbReference type="ARBA" id="ARBA00022977"/>
    </source>
</evidence>
<dbReference type="Gene3D" id="3.30.2130.30">
    <property type="match status" value="1"/>
</dbReference>
<keyword evidence="7 11" id="KW-0694">RNA-binding</keyword>
<feature type="binding site" evidence="11">
    <location>
        <begin position="186"/>
        <end position="187"/>
    </location>
    <ligand>
        <name>ATP</name>
        <dbReference type="ChEBI" id="CHEBI:30616"/>
    </ligand>
</feature>
<evidence type="ECO:0000256" key="9">
    <source>
        <dbReference type="ARBA" id="ARBA00023157"/>
    </source>
</evidence>
<feature type="active site" description="Cysteine persulfide intermediate" evidence="11">
    <location>
        <position position="464"/>
    </location>
</feature>
<evidence type="ECO:0000256" key="11">
    <source>
        <dbReference type="HAMAP-Rule" id="MF_00021"/>
    </source>
</evidence>
<comment type="catalytic activity">
    <reaction evidence="11">
        <text>[ThiS sulfur-carrier protein]-C-terminal Gly-Gly-AMP + S-sulfanyl-L-cysteinyl-[cysteine desulfurase] + AH2 = [ThiS sulfur-carrier protein]-C-terminal-Gly-aminoethanethioate + L-cysteinyl-[cysteine desulfurase] + A + AMP + 2 H(+)</text>
        <dbReference type="Rhea" id="RHEA:43340"/>
        <dbReference type="Rhea" id="RHEA-COMP:12157"/>
        <dbReference type="Rhea" id="RHEA-COMP:12158"/>
        <dbReference type="Rhea" id="RHEA-COMP:12910"/>
        <dbReference type="Rhea" id="RHEA-COMP:19908"/>
        <dbReference type="ChEBI" id="CHEBI:13193"/>
        <dbReference type="ChEBI" id="CHEBI:15378"/>
        <dbReference type="ChEBI" id="CHEBI:17499"/>
        <dbReference type="ChEBI" id="CHEBI:29950"/>
        <dbReference type="ChEBI" id="CHEBI:61963"/>
        <dbReference type="ChEBI" id="CHEBI:90618"/>
        <dbReference type="ChEBI" id="CHEBI:232372"/>
        <dbReference type="ChEBI" id="CHEBI:456215"/>
    </reaction>
</comment>
<protein>
    <recommendedName>
        <fullName evidence="11">tRNA sulfurtransferase</fullName>
        <ecNumber evidence="11">2.8.1.4</ecNumber>
    </recommendedName>
    <alternativeName>
        <fullName evidence="11">Sulfur carrier protein ThiS sulfurtransferase</fullName>
    </alternativeName>
    <alternativeName>
        <fullName evidence="11">Thiamine biosynthesis protein ThiI</fullName>
    </alternativeName>
    <alternativeName>
        <fullName evidence="11">tRNA 4-thiouridine synthase</fullName>
    </alternativeName>
</protein>
<dbReference type="InterPro" id="IPR014729">
    <property type="entry name" value="Rossmann-like_a/b/a_fold"/>
</dbReference>
<dbReference type="CDD" id="cd00158">
    <property type="entry name" value="RHOD"/>
    <property type="match status" value="1"/>
</dbReference>
<dbReference type="SUPFAM" id="SSF52821">
    <property type="entry name" value="Rhodanese/Cell cycle control phosphatase"/>
    <property type="match status" value="1"/>
</dbReference>
<dbReference type="PANTHER" id="PTHR43209:SF1">
    <property type="entry name" value="TRNA SULFURTRANSFERASE"/>
    <property type="match status" value="1"/>
</dbReference>
<organism evidence="14 15">
    <name type="scientific">Litchfieldella rifensis</name>
    <dbReference type="NCBI Taxonomy" id="762643"/>
    <lineage>
        <taxon>Bacteria</taxon>
        <taxon>Pseudomonadati</taxon>
        <taxon>Pseudomonadota</taxon>
        <taxon>Gammaproteobacteria</taxon>
        <taxon>Oceanospirillales</taxon>
        <taxon>Halomonadaceae</taxon>
        <taxon>Litchfieldella</taxon>
    </lineage>
</organism>
<feature type="binding site" evidence="11">
    <location>
        <position position="290"/>
    </location>
    <ligand>
        <name>ATP</name>
        <dbReference type="ChEBI" id="CHEBI:30616"/>
    </ligand>
</feature>
<dbReference type="RefSeq" id="WP_386775648.1">
    <property type="nucleotide sequence ID" value="NZ_JBHRUG010000031.1"/>
</dbReference>
<keyword evidence="4 11" id="KW-0808">Transferase</keyword>
<evidence type="ECO:0000256" key="4">
    <source>
        <dbReference type="ARBA" id="ARBA00022679"/>
    </source>
</evidence>
<comment type="pathway">
    <text evidence="11">Cofactor biosynthesis; thiamine diphosphate biosynthesis.</text>
</comment>
<comment type="similarity">
    <text evidence="11">Belongs to the ThiI family.</text>
</comment>
<keyword evidence="10" id="KW-0676">Redox-active center</keyword>
<keyword evidence="3 11" id="KW-0820">tRNA-binding</keyword>
<dbReference type="SMART" id="SM00981">
    <property type="entry name" value="THUMP"/>
    <property type="match status" value="1"/>
</dbReference>
<dbReference type="InterPro" id="IPR026340">
    <property type="entry name" value="THII_Thiazole_biosynth_dom"/>
</dbReference>
<dbReference type="EC" id="2.8.1.4" evidence="11"/>
<dbReference type="CDD" id="cd01712">
    <property type="entry name" value="PPase_ThiI"/>
    <property type="match status" value="1"/>
</dbReference>
<comment type="caution">
    <text evidence="14">The sequence shown here is derived from an EMBL/GenBank/DDBJ whole genome shotgun (WGS) entry which is preliminary data.</text>
</comment>
<keyword evidence="2 11" id="KW-0963">Cytoplasm</keyword>
<feature type="domain" description="Rhodanese" evidence="12">
    <location>
        <begin position="442"/>
        <end position="491"/>
    </location>
</feature>
<keyword evidence="15" id="KW-1185">Reference proteome</keyword>
<dbReference type="Gene3D" id="3.40.50.620">
    <property type="entry name" value="HUPs"/>
    <property type="match status" value="1"/>
</dbReference>
<dbReference type="PANTHER" id="PTHR43209">
    <property type="entry name" value="TRNA SULFURTRANSFERASE"/>
    <property type="match status" value="1"/>
</dbReference>
<evidence type="ECO:0000259" key="12">
    <source>
        <dbReference type="PROSITE" id="PS50206"/>
    </source>
</evidence>
<dbReference type="InterPro" id="IPR004114">
    <property type="entry name" value="THUMP_dom"/>
</dbReference>
<accession>A0ABV7LSI0</accession>
<dbReference type="HAMAP" id="MF_00021">
    <property type="entry name" value="ThiI"/>
    <property type="match status" value="1"/>
</dbReference>
<dbReference type="PROSITE" id="PS50206">
    <property type="entry name" value="RHODANESE_3"/>
    <property type="match status" value="1"/>
</dbReference>
<dbReference type="NCBIfam" id="TIGR00342">
    <property type="entry name" value="tRNA uracil 4-sulfurtransferase ThiI"/>
    <property type="match status" value="1"/>
</dbReference>
<dbReference type="PROSITE" id="PS51165">
    <property type="entry name" value="THUMP"/>
    <property type="match status" value="1"/>
</dbReference>
<comment type="function">
    <text evidence="11">Catalyzes the ATP-dependent transfer of a sulfur to tRNA to produce 4-thiouridine in position 8 of tRNAs, which functions as a near-UV photosensor. Also catalyzes the transfer of sulfur to the sulfur carrier protein ThiS, forming ThiS-thiocarboxylate. This is a step in the synthesis of thiazole, in the thiamine biosynthesis pathway. The sulfur is donated as persulfide by IscS.</text>
</comment>
<evidence type="ECO:0000313" key="14">
    <source>
        <dbReference type="EMBL" id="MFC3285064.1"/>
    </source>
</evidence>
<dbReference type="Gene3D" id="3.40.250.10">
    <property type="entry name" value="Rhodanese-like domain"/>
    <property type="match status" value="1"/>
</dbReference>
<keyword evidence="5 11" id="KW-0547">Nucleotide-binding</keyword>
<dbReference type="NCBIfam" id="TIGR04271">
    <property type="entry name" value="ThiI_C_thiazole"/>
    <property type="match status" value="1"/>
</dbReference>
<evidence type="ECO:0000256" key="6">
    <source>
        <dbReference type="ARBA" id="ARBA00022840"/>
    </source>
</evidence>
<evidence type="ECO:0000256" key="1">
    <source>
        <dbReference type="ARBA" id="ARBA00004496"/>
    </source>
</evidence>
<comment type="caution">
    <text evidence="11">Lacks conserved residue(s) required for the propagation of feature annotation.</text>
</comment>
<reference evidence="15" key="1">
    <citation type="journal article" date="2019" name="Int. J. Syst. Evol. Microbiol.">
        <title>The Global Catalogue of Microorganisms (GCM) 10K type strain sequencing project: providing services to taxonomists for standard genome sequencing and annotation.</title>
        <authorList>
            <consortium name="The Broad Institute Genomics Platform"/>
            <consortium name="The Broad Institute Genome Sequencing Center for Infectious Disease"/>
            <person name="Wu L."/>
            <person name="Ma J."/>
        </authorList>
    </citation>
    <scope>NUCLEOTIDE SEQUENCE [LARGE SCALE GENOMIC DNA]</scope>
    <source>
        <strain evidence="15">CECT 7698</strain>
    </source>
</reference>
<dbReference type="Pfam" id="PF02568">
    <property type="entry name" value="ThiI"/>
    <property type="match status" value="1"/>
</dbReference>
<dbReference type="InterPro" id="IPR049961">
    <property type="entry name" value="ThiI_N"/>
</dbReference>
<gene>
    <name evidence="11 14" type="primary">thiI</name>
    <name evidence="14" type="ORF">ACFOEV_15795</name>
</gene>
<dbReference type="InterPro" id="IPR020536">
    <property type="entry name" value="ThiI_AANH"/>
</dbReference>
<dbReference type="CDD" id="cd11716">
    <property type="entry name" value="THUMP_ThiI"/>
    <property type="match status" value="1"/>
</dbReference>
<evidence type="ECO:0000256" key="5">
    <source>
        <dbReference type="ARBA" id="ARBA00022741"/>
    </source>
</evidence>
<keyword evidence="8 11" id="KW-0784">Thiamine biosynthesis</keyword>
<dbReference type="InterPro" id="IPR050102">
    <property type="entry name" value="tRNA_sulfurtransferase_ThiI"/>
</dbReference>
<sequence length="491" mass="54858">MKYLIKLFPEITIKSRTVRQQMVRGLRTNIRNTLRRYDSGVRVGGGWDALYVTPSADLPADTLATLEDVMTRTSGIHEVLTVEDCQFQSFAQTAERLLPMWLPQIENKRFCVRVKRRGQHDFNSEDLERYLGSVLLRDAPHARVDLKHPDVVVALELKGSRLTLITQRRPGLGGYPLGTQGAVLALVSGGFDSSVAAYRMIRRGLKTHFLFFNLGGPAHEAGVREVTYHLWQRYSASHRVNFISVPFDGVVNEILTKIPDGLMGVVLKRMMLRAASRVAAKGRIPALVTGDAIAQVSSQSLTNLGLIDDVAKRPVLRPLVATDKQDIINEARHIDTAHFAENMPEYCGVISKRPNTQARRDDVEAAEAEFDFAVLDRAVDSADVSRVDDLPKRSLPTLDEVKVIDSPQALAAQENCSVIDIRHPDERDATPLEVANVELLEIPFYELQDKARSLPGDRQYLLYCQQGVMSHMQALHLADQGLTNFGVYQED</sequence>
<dbReference type="InterPro" id="IPR003720">
    <property type="entry name" value="tRNA_STrfase"/>
</dbReference>
<dbReference type="InterPro" id="IPR001763">
    <property type="entry name" value="Rhodanese-like_dom"/>
</dbReference>
<name>A0ABV7LSI0_9GAMM</name>
<dbReference type="SUPFAM" id="SSF52402">
    <property type="entry name" value="Adenine nucleotide alpha hydrolases-like"/>
    <property type="match status" value="1"/>
</dbReference>
<dbReference type="Proteomes" id="UP001595579">
    <property type="component" value="Unassembled WGS sequence"/>
</dbReference>
<evidence type="ECO:0000256" key="7">
    <source>
        <dbReference type="ARBA" id="ARBA00022884"/>
    </source>
</evidence>
<dbReference type="InterPro" id="IPR036873">
    <property type="entry name" value="Rhodanese-like_dom_sf"/>
</dbReference>
<dbReference type="Pfam" id="PF02926">
    <property type="entry name" value="THUMP"/>
    <property type="match status" value="1"/>
</dbReference>
<keyword evidence="9" id="KW-1015">Disulfide bond</keyword>
<evidence type="ECO:0000256" key="2">
    <source>
        <dbReference type="ARBA" id="ARBA00022490"/>
    </source>
</evidence>
<evidence type="ECO:0000259" key="13">
    <source>
        <dbReference type="PROSITE" id="PS51165"/>
    </source>
</evidence>
<dbReference type="SUPFAM" id="SSF143437">
    <property type="entry name" value="THUMP domain-like"/>
    <property type="match status" value="1"/>
</dbReference>
<feature type="domain" description="THUMP" evidence="13">
    <location>
        <begin position="64"/>
        <end position="168"/>
    </location>
</feature>
<feature type="binding site" evidence="11">
    <location>
        <position position="268"/>
    </location>
    <ligand>
        <name>ATP</name>
        <dbReference type="ChEBI" id="CHEBI:30616"/>
    </ligand>
</feature>
<dbReference type="EMBL" id="JBHRUG010000031">
    <property type="protein sequence ID" value="MFC3285064.1"/>
    <property type="molecule type" value="Genomic_DNA"/>
</dbReference>
<dbReference type="GO" id="GO:0140741">
    <property type="term" value="F:tRNA-uracil-4 sulfurtransferase activity"/>
    <property type="evidence" value="ECO:0007669"/>
    <property type="project" value="UniProtKB-EC"/>
</dbReference>
<evidence type="ECO:0000256" key="3">
    <source>
        <dbReference type="ARBA" id="ARBA00022555"/>
    </source>
</evidence>
<feature type="binding site" evidence="11">
    <location>
        <position position="299"/>
    </location>
    <ligand>
        <name>ATP</name>
        <dbReference type="ChEBI" id="CHEBI:30616"/>
    </ligand>
</feature>
<keyword evidence="6 11" id="KW-0067">ATP-binding</keyword>
<evidence type="ECO:0000313" key="15">
    <source>
        <dbReference type="Proteomes" id="UP001595579"/>
    </source>
</evidence>
<proteinExistence type="inferred from homology"/>
<evidence type="ECO:0000256" key="10">
    <source>
        <dbReference type="ARBA" id="ARBA00023284"/>
    </source>
</evidence>
<dbReference type="InterPro" id="IPR049962">
    <property type="entry name" value="THUMP_ThiI"/>
</dbReference>
<comment type="catalytic activity">
    <reaction evidence="11">
        <text>[ThiI sulfur-carrier protein]-S-sulfanyl-L-cysteine + a uridine in tRNA + 2 reduced [2Fe-2S]-[ferredoxin] + ATP + H(+) = [ThiI sulfur-carrier protein]-L-cysteine + a 4-thiouridine in tRNA + 2 oxidized [2Fe-2S]-[ferredoxin] + AMP + diphosphate</text>
        <dbReference type="Rhea" id="RHEA:24176"/>
        <dbReference type="Rhea" id="RHEA-COMP:10000"/>
        <dbReference type="Rhea" id="RHEA-COMP:10001"/>
        <dbReference type="Rhea" id="RHEA-COMP:13337"/>
        <dbReference type="Rhea" id="RHEA-COMP:13338"/>
        <dbReference type="Rhea" id="RHEA-COMP:13339"/>
        <dbReference type="Rhea" id="RHEA-COMP:13340"/>
        <dbReference type="ChEBI" id="CHEBI:15378"/>
        <dbReference type="ChEBI" id="CHEBI:29950"/>
        <dbReference type="ChEBI" id="CHEBI:30616"/>
        <dbReference type="ChEBI" id="CHEBI:33019"/>
        <dbReference type="ChEBI" id="CHEBI:33737"/>
        <dbReference type="ChEBI" id="CHEBI:33738"/>
        <dbReference type="ChEBI" id="CHEBI:61963"/>
        <dbReference type="ChEBI" id="CHEBI:65315"/>
        <dbReference type="ChEBI" id="CHEBI:136798"/>
        <dbReference type="ChEBI" id="CHEBI:456215"/>
        <dbReference type="EC" id="2.8.1.4"/>
    </reaction>
</comment>
<comment type="subcellular location">
    <subcellularLocation>
        <location evidence="1 11">Cytoplasm</location>
    </subcellularLocation>
</comment>